<reference evidence="2 3" key="1">
    <citation type="journal article" date="2016" name="Mol. Biol. Evol.">
        <title>Comparative Genomics of Early-Diverging Mushroom-Forming Fungi Provides Insights into the Origins of Lignocellulose Decay Capabilities.</title>
        <authorList>
            <person name="Nagy L.G."/>
            <person name="Riley R."/>
            <person name="Tritt A."/>
            <person name="Adam C."/>
            <person name="Daum C."/>
            <person name="Floudas D."/>
            <person name="Sun H."/>
            <person name="Yadav J.S."/>
            <person name="Pangilinan J."/>
            <person name="Larsson K.H."/>
            <person name="Matsuura K."/>
            <person name="Barry K."/>
            <person name="Labutti K."/>
            <person name="Kuo R."/>
            <person name="Ohm R.A."/>
            <person name="Bhattacharya S.S."/>
            <person name="Shirouzu T."/>
            <person name="Yoshinaga Y."/>
            <person name="Martin F.M."/>
            <person name="Grigoriev I.V."/>
            <person name="Hibbett D.S."/>
        </authorList>
    </citation>
    <scope>NUCLEOTIDE SEQUENCE [LARGE SCALE GENOMIC DNA]</scope>
    <source>
        <strain evidence="2 3">HHB12029</strain>
    </source>
</reference>
<dbReference type="STRING" id="1314781.A0A165MWI6"/>
<keyword evidence="1" id="KW-0064">Aspartyl protease</keyword>
<protein>
    <recommendedName>
        <fullName evidence="4">Peptidase A2 domain-containing protein</fullName>
    </recommendedName>
</protein>
<dbReference type="OrthoDB" id="3068303at2759"/>
<keyword evidence="1" id="KW-0378">Hydrolase</keyword>
<evidence type="ECO:0000313" key="3">
    <source>
        <dbReference type="Proteomes" id="UP000077266"/>
    </source>
</evidence>
<dbReference type="InterPro" id="IPR021109">
    <property type="entry name" value="Peptidase_aspartic_dom_sf"/>
</dbReference>
<proteinExistence type="predicted"/>
<feature type="non-terminal residue" evidence="2">
    <location>
        <position position="273"/>
    </location>
</feature>
<evidence type="ECO:0000256" key="1">
    <source>
        <dbReference type="ARBA" id="ARBA00022750"/>
    </source>
</evidence>
<dbReference type="EMBL" id="KV425906">
    <property type="protein sequence ID" value="KZV99862.1"/>
    <property type="molecule type" value="Genomic_DNA"/>
</dbReference>
<evidence type="ECO:0000313" key="2">
    <source>
        <dbReference type="EMBL" id="KZV99862.1"/>
    </source>
</evidence>
<accession>A0A165MWI6</accession>
<name>A0A165MWI6_EXIGL</name>
<dbReference type="AlphaFoldDB" id="A0A165MWI6"/>
<keyword evidence="1" id="KW-0645">Protease</keyword>
<feature type="non-terminal residue" evidence="2">
    <location>
        <position position="1"/>
    </location>
</feature>
<dbReference type="SUPFAM" id="SSF50630">
    <property type="entry name" value="Acid proteases"/>
    <property type="match status" value="1"/>
</dbReference>
<organism evidence="2 3">
    <name type="scientific">Exidia glandulosa HHB12029</name>
    <dbReference type="NCBI Taxonomy" id="1314781"/>
    <lineage>
        <taxon>Eukaryota</taxon>
        <taxon>Fungi</taxon>
        <taxon>Dikarya</taxon>
        <taxon>Basidiomycota</taxon>
        <taxon>Agaricomycotina</taxon>
        <taxon>Agaricomycetes</taxon>
        <taxon>Auriculariales</taxon>
        <taxon>Exidiaceae</taxon>
        <taxon>Exidia</taxon>
    </lineage>
</organism>
<gene>
    <name evidence="2" type="ORF">EXIGLDRAFT_576403</name>
</gene>
<dbReference type="GO" id="GO:0004190">
    <property type="term" value="F:aspartic-type endopeptidase activity"/>
    <property type="evidence" value="ECO:0007669"/>
    <property type="project" value="UniProtKB-KW"/>
</dbReference>
<dbReference type="CDD" id="cd00303">
    <property type="entry name" value="retropepsin_like"/>
    <property type="match status" value="1"/>
</dbReference>
<evidence type="ECO:0008006" key="4">
    <source>
        <dbReference type="Google" id="ProtNLM"/>
    </source>
</evidence>
<dbReference type="InParanoid" id="A0A165MWI6"/>
<dbReference type="PROSITE" id="PS00141">
    <property type="entry name" value="ASP_PROTEASE"/>
    <property type="match status" value="1"/>
</dbReference>
<sequence>VLSSRGRVGSLQDRATNLLLDSGASISLVSEDFLKSLKSPPRLRKGMKVEITQLTTDAPPITGYVVVPIYIQGDDGIWIEFRTELYVIPSMTVDVLLGEDFMLLHELNVLRSLDTGTKVLVGLTGRSFRATSLHRRARATRHRRKQVLHNGALRVFEDVLVPPETTVPVPIAGDLQQGREWFVERHLIPNPDDSFLIVPNALLSTRTGAISSSADAGDIARTCYIQVSNPTTIPRMLRTGTLIGYAKDPTKELDRAKSAEEYASMERSAKILA</sequence>
<keyword evidence="3" id="KW-1185">Reference proteome</keyword>
<dbReference type="Proteomes" id="UP000077266">
    <property type="component" value="Unassembled WGS sequence"/>
</dbReference>
<dbReference type="InterPro" id="IPR001969">
    <property type="entry name" value="Aspartic_peptidase_AS"/>
</dbReference>
<dbReference type="Gene3D" id="2.40.70.10">
    <property type="entry name" value="Acid Proteases"/>
    <property type="match status" value="1"/>
</dbReference>
<dbReference type="GO" id="GO:0006508">
    <property type="term" value="P:proteolysis"/>
    <property type="evidence" value="ECO:0007669"/>
    <property type="project" value="InterPro"/>
</dbReference>